<gene>
    <name evidence="1" type="ORF">B296_00054275</name>
</gene>
<name>A0A426X4M6_ENSVE</name>
<dbReference type="Proteomes" id="UP000287651">
    <property type="component" value="Unassembled WGS sequence"/>
</dbReference>
<dbReference type="SUPFAM" id="SSF48371">
    <property type="entry name" value="ARM repeat"/>
    <property type="match status" value="1"/>
</dbReference>
<dbReference type="GO" id="GO:0005635">
    <property type="term" value="C:nuclear envelope"/>
    <property type="evidence" value="ECO:0007669"/>
    <property type="project" value="TreeGrafter"/>
</dbReference>
<dbReference type="InterPro" id="IPR011989">
    <property type="entry name" value="ARM-like"/>
</dbReference>
<evidence type="ECO:0000313" key="1">
    <source>
        <dbReference type="EMBL" id="RRT34447.1"/>
    </source>
</evidence>
<dbReference type="GO" id="GO:0006611">
    <property type="term" value="P:protein export from nucleus"/>
    <property type="evidence" value="ECO:0007669"/>
    <property type="project" value="TreeGrafter"/>
</dbReference>
<dbReference type="PANTHER" id="PTHR10997">
    <property type="entry name" value="IMPORTIN-7, 8, 11"/>
    <property type="match status" value="1"/>
</dbReference>
<dbReference type="AlphaFoldDB" id="A0A426X4M6"/>
<dbReference type="GO" id="GO:0005049">
    <property type="term" value="F:nuclear export signal receptor activity"/>
    <property type="evidence" value="ECO:0007669"/>
    <property type="project" value="TreeGrafter"/>
</dbReference>
<sequence length="163" mass="17793">MLRGPRFPAIVNSTTIAFIFIFSGGKKEGRTEPHGYCFRVSSSGPPAMETLIPEICRLLNDTLSPEKAVLASATDGLDRLSRFPHFPLSLLAVATGRLWSLFVGGDSQGLRLAAAAYLKNFVRSCMDDNPQSLELQRFRNQLAQALLQAEPAVLKVLVEVVCS</sequence>
<proteinExistence type="predicted"/>
<dbReference type="PANTHER" id="PTHR10997:SF29">
    <property type="entry name" value="ARM REPEAT SUPERFAMILY PROTEIN"/>
    <property type="match status" value="1"/>
</dbReference>
<reference evidence="1 2" key="1">
    <citation type="journal article" date="2014" name="Agronomy (Basel)">
        <title>A Draft Genome Sequence for Ensete ventricosum, the Drought-Tolerant Tree Against Hunger.</title>
        <authorList>
            <person name="Harrison J."/>
            <person name="Moore K.A."/>
            <person name="Paszkiewicz K."/>
            <person name="Jones T."/>
            <person name="Grant M."/>
            <person name="Ambacheew D."/>
            <person name="Muzemil S."/>
            <person name="Studholme D.J."/>
        </authorList>
    </citation>
    <scope>NUCLEOTIDE SEQUENCE [LARGE SCALE GENOMIC DNA]</scope>
</reference>
<dbReference type="GO" id="GO:0006606">
    <property type="term" value="P:protein import into nucleus"/>
    <property type="evidence" value="ECO:0007669"/>
    <property type="project" value="TreeGrafter"/>
</dbReference>
<accession>A0A426X4M6</accession>
<organism evidence="1 2">
    <name type="scientific">Ensete ventricosum</name>
    <name type="common">Abyssinian banana</name>
    <name type="synonym">Musa ensete</name>
    <dbReference type="NCBI Taxonomy" id="4639"/>
    <lineage>
        <taxon>Eukaryota</taxon>
        <taxon>Viridiplantae</taxon>
        <taxon>Streptophyta</taxon>
        <taxon>Embryophyta</taxon>
        <taxon>Tracheophyta</taxon>
        <taxon>Spermatophyta</taxon>
        <taxon>Magnoliopsida</taxon>
        <taxon>Liliopsida</taxon>
        <taxon>Zingiberales</taxon>
        <taxon>Musaceae</taxon>
        <taxon>Ensete</taxon>
    </lineage>
</organism>
<dbReference type="Gene3D" id="1.25.10.10">
    <property type="entry name" value="Leucine-rich Repeat Variant"/>
    <property type="match status" value="1"/>
</dbReference>
<comment type="caution">
    <text evidence="1">The sequence shown here is derived from an EMBL/GenBank/DDBJ whole genome shotgun (WGS) entry which is preliminary data.</text>
</comment>
<dbReference type="EMBL" id="AMZH03026783">
    <property type="protein sequence ID" value="RRT34447.1"/>
    <property type="molecule type" value="Genomic_DNA"/>
</dbReference>
<evidence type="ECO:0000313" key="2">
    <source>
        <dbReference type="Proteomes" id="UP000287651"/>
    </source>
</evidence>
<dbReference type="InterPro" id="IPR016024">
    <property type="entry name" value="ARM-type_fold"/>
</dbReference>
<protein>
    <submittedName>
        <fullName evidence="1">Uncharacterized protein</fullName>
    </submittedName>
</protein>
<dbReference type="GO" id="GO:0005829">
    <property type="term" value="C:cytosol"/>
    <property type="evidence" value="ECO:0007669"/>
    <property type="project" value="TreeGrafter"/>
</dbReference>